<evidence type="ECO:0000313" key="2">
    <source>
        <dbReference type="Proteomes" id="UP000812287"/>
    </source>
</evidence>
<sequence length="368" mass="41994">MCEDNDPSAVSSLRCLLITCTPGSRWLLDTILTYPTPPVRIDRLEHLTIHMQFYGDLYDRLSLENLSLLKRIIDLNRDNDTLVRVSALFIQTCSDGRTPPPFDLPLSHLRALSLDLGHFPDILEVNPLPILGWWTNALRPSHNVPTRLESLTIQLYLDDHGTHCRSSAGKVVWANLDSVLGDDSYPLRRLTILLVVGKDSPLGEISNALDVTENIIRESMPRLVQKGALYFTKDFGDGDSDEEDDWGVAIQPEYVPNRQDPDWSQSFTSQTDLRKSLSSSVTMTQGEMSVLLGVALHLEHIHMVETDWKQVDVLDFTRSRWSTGETFQSRFAPHPAYFCKQVNNRHLLLQRRRHMISLDPTALWFQEH</sequence>
<reference evidence="1" key="1">
    <citation type="submission" date="2020-11" db="EMBL/GenBank/DDBJ databases">
        <title>Adaptations for nitrogen fixation in a non-lichenized fungal sporocarp promotes dispersal by wood-feeding termites.</title>
        <authorList>
            <consortium name="DOE Joint Genome Institute"/>
            <person name="Koch R.A."/>
            <person name="Yoon G."/>
            <person name="Arayal U."/>
            <person name="Lail K."/>
            <person name="Amirebrahimi M."/>
            <person name="Labutti K."/>
            <person name="Lipzen A."/>
            <person name="Riley R."/>
            <person name="Barry K."/>
            <person name="Henrissat B."/>
            <person name="Grigoriev I.V."/>
            <person name="Herr J.R."/>
            <person name="Aime M.C."/>
        </authorList>
    </citation>
    <scope>NUCLEOTIDE SEQUENCE</scope>
    <source>
        <strain evidence="1">MCA 3950</strain>
    </source>
</reference>
<dbReference type="RefSeq" id="XP_043038828.1">
    <property type="nucleotide sequence ID" value="XM_043179266.1"/>
</dbReference>
<accession>A0A9P7VRH3</accession>
<name>A0A9P7VRH3_9AGAR</name>
<dbReference type="Proteomes" id="UP000812287">
    <property type="component" value="Unassembled WGS sequence"/>
</dbReference>
<gene>
    <name evidence="1" type="ORF">BT62DRAFT_1077014</name>
</gene>
<organism evidence="1 2">
    <name type="scientific">Guyanagaster necrorhizus</name>
    <dbReference type="NCBI Taxonomy" id="856835"/>
    <lineage>
        <taxon>Eukaryota</taxon>
        <taxon>Fungi</taxon>
        <taxon>Dikarya</taxon>
        <taxon>Basidiomycota</taxon>
        <taxon>Agaricomycotina</taxon>
        <taxon>Agaricomycetes</taxon>
        <taxon>Agaricomycetidae</taxon>
        <taxon>Agaricales</taxon>
        <taxon>Marasmiineae</taxon>
        <taxon>Physalacriaceae</taxon>
        <taxon>Guyanagaster</taxon>
    </lineage>
</organism>
<comment type="caution">
    <text evidence="1">The sequence shown here is derived from an EMBL/GenBank/DDBJ whole genome shotgun (WGS) entry which is preliminary data.</text>
</comment>
<dbReference type="GeneID" id="66101560"/>
<dbReference type="EMBL" id="MU250537">
    <property type="protein sequence ID" value="KAG7445328.1"/>
    <property type="molecule type" value="Genomic_DNA"/>
</dbReference>
<evidence type="ECO:0000313" key="1">
    <source>
        <dbReference type="EMBL" id="KAG7445328.1"/>
    </source>
</evidence>
<dbReference type="AlphaFoldDB" id="A0A9P7VRH3"/>
<proteinExistence type="predicted"/>
<keyword evidence="2" id="KW-1185">Reference proteome</keyword>
<protein>
    <submittedName>
        <fullName evidence="1">Uncharacterized protein</fullName>
    </submittedName>
</protein>